<reference evidence="5" key="2">
    <citation type="submission" date="2013-12" db="EMBL/GenBank/DDBJ databases">
        <title>Evolution of pathogenesis and genome organization in the Tremellales.</title>
        <authorList>
            <person name="Cuomo C."/>
            <person name="Litvintseva A."/>
            <person name="Heitman J."/>
            <person name="Chen Y."/>
            <person name="Sun S."/>
            <person name="Springer D."/>
            <person name="Dromer F."/>
            <person name="Young S."/>
            <person name="Zeng Q."/>
            <person name="Chapman S."/>
            <person name="Gujja S."/>
            <person name="Saif S."/>
            <person name="Birren B."/>
        </authorList>
    </citation>
    <scope>NUCLEOTIDE SEQUENCE [LARGE SCALE GENOMIC DNA]</scope>
    <source>
        <strain evidence="5">CBS 10435</strain>
    </source>
</reference>
<feature type="region of interest" description="Disordered" evidence="2">
    <location>
        <begin position="168"/>
        <end position="203"/>
    </location>
</feature>
<dbReference type="GO" id="GO:0016035">
    <property type="term" value="C:zeta DNA polymerase complex"/>
    <property type="evidence" value="ECO:0007669"/>
    <property type="project" value="TreeGrafter"/>
</dbReference>
<feature type="compositionally biased region" description="Polar residues" evidence="2">
    <location>
        <begin position="168"/>
        <end position="178"/>
    </location>
</feature>
<proteinExistence type="inferred from homology"/>
<dbReference type="AlphaFoldDB" id="A0A1B9IMK0"/>
<evidence type="ECO:0000313" key="4">
    <source>
        <dbReference type="EMBL" id="OCF56805.1"/>
    </source>
</evidence>
<evidence type="ECO:0000256" key="1">
    <source>
        <dbReference type="ARBA" id="ARBA00010348"/>
    </source>
</evidence>
<dbReference type="Pfam" id="PF02301">
    <property type="entry name" value="HORMA"/>
    <property type="match status" value="1"/>
</dbReference>
<dbReference type="SUPFAM" id="SSF56019">
    <property type="entry name" value="The spindle assembly checkpoint protein mad2"/>
    <property type="match status" value="1"/>
</dbReference>
<accession>A0A1B9IMK0</accession>
<evidence type="ECO:0000259" key="3">
    <source>
        <dbReference type="PROSITE" id="PS50815"/>
    </source>
</evidence>
<dbReference type="OrthoDB" id="21254at2759"/>
<dbReference type="InterPro" id="IPR036570">
    <property type="entry name" value="HORMA_dom_sf"/>
</dbReference>
<gene>
    <name evidence="4" type="ORF">L486_05660</name>
</gene>
<dbReference type="PROSITE" id="PS50815">
    <property type="entry name" value="HORMA"/>
    <property type="match status" value="1"/>
</dbReference>
<name>A0A1B9IMK0_9TREE</name>
<dbReference type="STRING" id="1331196.A0A1B9IMK0"/>
<sequence length="242" mass="26709">MTTTTAQQPGLSYKEIADAIISFLEISLHTILYLRSVYPPSTFSRRRAHQVPVYQSRHPQVRSYITNVISSLAPEIHSGKLRRMTVVIKGVEDGLPRERMIFDLGYLAELDKLREGRGSEVGLIGAPNAEELGLMLRGFLIKLNALDGQLLDNQGETTFAVIIETNDSLEPSSNNNEDGSVPPWIPALANDTLHPPSSQDLDGCTEKHEPLLNVKAVETGVIDIRLMVQECVAKTGVERLDP</sequence>
<keyword evidence="5" id="KW-1185">Reference proteome</keyword>
<dbReference type="PANTHER" id="PTHR11842">
    <property type="entry name" value="MITOTIC SPINDLE ASSEMBLY CHECKPOINT PROTEIN MAD2"/>
    <property type="match status" value="1"/>
</dbReference>
<evidence type="ECO:0000313" key="5">
    <source>
        <dbReference type="Proteomes" id="UP000092583"/>
    </source>
</evidence>
<dbReference type="Gene3D" id="3.30.900.10">
    <property type="entry name" value="HORMA domain"/>
    <property type="match status" value="1"/>
</dbReference>
<dbReference type="EMBL" id="KI669464">
    <property type="protein sequence ID" value="OCF56805.1"/>
    <property type="molecule type" value="Genomic_DNA"/>
</dbReference>
<feature type="domain" description="HORMA" evidence="3">
    <location>
        <begin position="14"/>
        <end position="228"/>
    </location>
</feature>
<evidence type="ECO:0000256" key="2">
    <source>
        <dbReference type="SAM" id="MobiDB-lite"/>
    </source>
</evidence>
<dbReference type="Proteomes" id="UP000092583">
    <property type="component" value="Unassembled WGS sequence"/>
</dbReference>
<dbReference type="PANTHER" id="PTHR11842:SF10">
    <property type="entry name" value="MITOTIC SPINDLE ASSEMBLY CHECKPOINT PROTEIN MAD2B"/>
    <property type="match status" value="1"/>
</dbReference>
<reference evidence="4 5" key="1">
    <citation type="submission" date="2013-07" db="EMBL/GenBank/DDBJ databases">
        <title>The Genome Sequence of Kwoniella mangroviensis CBS10435.</title>
        <authorList>
            <consortium name="The Broad Institute Genome Sequencing Platform"/>
            <person name="Cuomo C."/>
            <person name="Litvintseva A."/>
            <person name="Chen Y."/>
            <person name="Heitman J."/>
            <person name="Sun S."/>
            <person name="Springer D."/>
            <person name="Dromer F."/>
            <person name="Young S.K."/>
            <person name="Zeng Q."/>
            <person name="Gargeya S."/>
            <person name="Fitzgerald M."/>
            <person name="Abouelleil A."/>
            <person name="Alvarado L."/>
            <person name="Berlin A.M."/>
            <person name="Chapman S.B."/>
            <person name="Dewar J."/>
            <person name="Goldberg J."/>
            <person name="Griggs A."/>
            <person name="Gujja S."/>
            <person name="Hansen M."/>
            <person name="Howarth C."/>
            <person name="Imamovic A."/>
            <person name="Larimer J."/>
            <person name="McCowan C."/>
            <person name="Murphy C."/>
            <person name="Pearson M."/>
            <person name="Priest M."/>
            <person name="Roberts A."/>
            <person name="Saif S."/>
            <person name="Shea T."/>
            <person name="Sykes S."/>
            <person name="Wortman J."/>
            <person name="Nusbaum C."/>
            <person name="Birren B."/>
        </authorList>
    </citation>
    <scope>NUCLEOTIDE SEQUENCE [LARGE SCALE GENOMIC DNA]</scope>
    <source>
        <strain evidence="4 5">CBS 10435</strain>
    </source>
</reference>
<comment type="similarity">
    <text evidence="1">Belongs to the MAD2 family.</text>
</comment>
<organism evidence="4 5">
    <name type="scientific">Kwoniella mangroviensis CBS 10435</name>
    <dbReference type="NCBI Taxonomy" id="1331196"/>
    <lineage>
        <taxon>Eukaryota</taxon>
        <taxon>Fungi</taxon>
        <taxon>Dikarya</taxon>
        <taxon>Basidiomycota</taxon>
        <taxon>Agaricomycotina</taxon>
        <taxon>Tremellomycetes</taxon>
        <taxon>Tremellales</taxon>
        <taxon>Cryptococcaceae</taxon>
        <taxon>Kwoniella</taxon>
    </lineage>
</organism>
<protein>
    <submittedName>
        <fullName evidence="4">Mitotic spindle assembly checkpoint protein MAD2B</fullName>
    </submittedName>
</protein>
<dbReference type="InterPro" id="IPR003511">
    <property type="entry name" value="HORMA_dom"/>
</dbReference>
<dbReference type="InterPro" id="IPR045091">
    <property type="entry name" value="Mad2-like"/>
</dbReference>